<dbReference type="GO" id="GO:0006313">
    <property type="term" value="P:DNA transposition"/>
    <property type="evidence" value="ECO:0007669"/>
    <property type="project" value="InterPro"/>
</dbReference>
<dbReference type="AlphaFoldDB" id="A0A6F8QK44"/>
<geneLocation type="plasmid" evidence="2">
    <name>pC0079</name>
</geneLocation>
<sequence length="59" mass="6545">MPLPEPSVTVKKGEIRKRYTDGQEDQLGALGLVTNAVVLWNTIYMQAAHGIISGRRVKH</sequence>
<accession>A0A6F8QK44</accession>
<dbReference type="Pfam" id="PF01526">
    <property type="entry name" value="DDE_Tnp_Tn3"/>
    <property type="match status" value="1"/>
</dbReference>
<protein>
    <submittedName>
        <fullName evidence="2">Tn3 family transposase</fullName>
    </submittedName>
</protein>
<organism evidence="2">
    <name type="scientific">Escherichia coli</name>
    <dbReference type="NCBI Taxonomy" id="562"/>
    <lineage>
        <taxon>Bacteria</taxon>
        <taxon>Pseudomonadati</taxon>
        <taxon>Pseudomonadota</taxon>
        <taxon>Gammaproteobacteria</taxon>
        <taxon>Enterobacterales</taxon>
        <taxon>Enterobacteriaceae</taxon>
        <taxon>Escherichia</taxon>
    </lineage>
</organism>
<name>A0A6F8QK44_ECOLX</name>
<evidence type="ECO:0000259" key="1">
    <source>
        <dbReference type="Pfam" id="PF01526"/>
    </source>
</evidence>
<evidence type="ECO:0000313" key="2">
    <source>
        <dbReference type="EMBL" id="BBV20610.1"/>
    </source>
</evidence>
<reference evidence="2" key="1">
    <citation type="journal article" date="2020" name="Antimicrob. Agents Chemother.">
        <title>Characterization of blaCTX-M-27/F1:A2:B20 Plasmids Harbored by Escherichia coli Sequence Type 131 Sublineage C1/H30R Isolates Spreading among Elderly Japanese in Nonacute-Care Settings.</title>
        <authorList>
            <person name="Matsuo N."/>
            <person name="Nonogaki R."/>
            <person name="Hayashi M."/>
            <person name="Wachino J."/>
            <person name="Suzuki M."/>
            <person name="Arakawa Y."/>
            <person name="Kawamura K."/>
        </authorList>
    </citation>
    <scope>NUCLEOTIDE SEQUENCE</scope>
    <source>
        <strain evidence="2">C0079</strain>
        <plasmid evidence="2">pC0079</plasmid>
    </source>
</reference>
<dbReference type="EMBL" id="LC520274">
    <property type="protein sequence ID" value="BBV20610.1"/>
    <property type="molecule type" value="Genomic_DNA"/>
</dbReference>
<feature type="domain" description="Tn3 transposase DDE" evidence="1">
    <location>
        <begin position="9"/>
        <end position="49"/>
    </location>
</feature>
<dbReference type="InterPro" id="IPR002513">
    <property type="entry name" value="Tn3_Tnp_DDE_dom"/>
</dbReference>
<proteinExistence type="predicted"/>
<keyword evidence="2" id="KW-0614">Plasmid</keyword>
<dbReference type="GO" id="GO:0004803">
    <property type="term" value="F:transposase activity"/>
    <property type="evidence" value="ECO:0007669"/>
    <property type="project" value="InterPro"/>
</dbReference>